<keyword evidence="1" id="KW-0614">Plasmid</keyword>
<accession>A0AAX3N709</accession>
<proteinExistence type="predicted"/>
<dbReference type="Proteomes" id="UP001220962">
    <property type="component" value="Plasmid unnamed2"/>
</dbReference>
<dbReference type="AlphaFoldDB" id="A0AAX3N709"/>
<evidence type="ECO:0000313" key="1">
    <source>
        <dbReference type="EMBL" id="WDH85505.1"/>
    </source>
</evidence>
<reference evidence="1" key="1">
    <citation type="submission" date="2023-02" db="EMBL/GenBank/DDBJ databases">
        <title>Pathogen: clinical or host-associated sample.</title>
        <authorList>
            <person name="Hergert J."/>
            <person name="Casey R."/>
            <person name="Wagner J."/>
            <person name="Young E.L."/>
            <person name="Oakeson K.F."/>
        </authorList>
    </citation>
    <scope>NUCLEOTIDE SEQUENCE</scope>
    <source>
        <strain evidence="1">2022CK-00830</strain>
        <plasmid evidence="1">unnamed2</plasmid>
    </source>
</reference>
<dbReference type="InterPro" id="IPR024469">
    <property type="entry name" value="DUF2538"/>
</dbReference>
<gene>
    <name evidence="1" type="ORF">PUW23_26430</name>
</gene>
<name>A0AAX3N709_9BACL</name>
<dbReference type="Pfam" id="PF10804">
    <property type="entry name" value="DUF2538"/>
    <property type="match status" value="1"/>
</dbReference>
<geneLocation type="plasmid" evidence="1 2">
    <name>unnamed2</name>
</geneLocation>
<evidence type="ECO:0000313" key="2">
    <source>
        <dbReference type="Proteomes" id="UP001220962"/>
    </source>
</evidence>
<sequence length="161" mass="18666">MDMKDQMKTEKVQSGQPAKRGMTLGNVWFASKEHGENFIQLVERFNAYKNPEYAAACYVVSHPEIYYRVNWSESDGPIGWYWGEWIGEDDNDENGYHAESEIVGQLSSSYRGLIRSTVELFTGSQHYFDLSSWLGNAGDEVYKLFIQSLELRRDRFVIELL</sequence>
<dbReference type="RefSeq" id="WP_090728101.1">
    <property type="nucleotide sequence ID" value="NZ_CP118103.1"/>
</dbReference>
<organism evidence="1 2">
    <name type="scientific">Paenibacillus urinalis</name>
    <dbReference type="NCBI Taxonomy" id="521520"/>
    <lineage>
        <taxon>Bacteria</taxon>
        <taxon>Bacillati</taxon>
        <taxon>Bacillota</taxon>
        <taxon>Bacilli</taxon>
        <taxon>Bacillales</taxon>
        <taxon>Paenibacillaceae</taxon>
        <taxon>Paenibacillus</taxon>
    </lineage>
</organism>
<dbReference type="EMBL" id="CP118103">
    <property type="protein sequence ID" value="WDH85505.1"/>
    <property type="molecule type" value="Genomic_DNA"/>
</dbReference>
<protein>
    <submittedName>
        <fullName evidence="1">DUF2538 family protein</fullName>
    </submittedName>
</protein>